<keyword evidence="2" id="KW-1185">Reference proteome</keyword>
<accession>A0A1M7D355</accession>
<dbReference type="EMBL" id="FRBN01000033">
    <property type="protein sequence ID" value="SHL73827.1"/>
    <property type="molecule type" value="Genomic_DNA"/>
</dbReference>
<name>A0A1M7D355_9RHOB</name>
<reference evidence="2" key="1">
    <citation type="submission" date="2016-11" db="EMBL/GenBank/DDBJ databases">
        <authorList>
            <person name="Varghese N."/>
            <person name="Submissions S."/>
        </authorList>
    </citation>
    <scope>NUCLEOTIDE SEQUENCE [LARGE SCALE GENOMIC DNA]</scope>
    <source>
        <strain evidence="2">DSM 29327</strain>
    </source>
</reference>
<protein>
    <recommendedName>
        <fullName evidence="3">AMP-binding enzyme C-terminal domain-containing protein</fullName>
    </recommendedName>
</protein>
<evidence type="ECO:0000313" key="2">
    <source>
        <dbReference type="Proteomes" id="UP000184191"/>
    </source>
</evidence>
<organism evidence="1 2">
    <name type="scientific">Roseovarius marisflavi</name>
    <dbReference type="NCBI Taxonomy" id="1054996"/>
    <lineage>
        <taxon>Bacteria</taxon>
        <taxon>Pseudomonadati</taxon>
        <taxon>Pseudomonadota</taxon>
        <taxon>Alphaproteobacteria</taxon>
        <taxon>Rhodobacterales</taxon>
        <taxon>Roseobacteraceae</taxon>
        <taxon>Roseovarius</taxon>
    </lineage>
</organism>
<proteinExistence type="predicted"/>
<evidence type="ECO:0000313" key="1">
    <source>
        <dbReference type="EMBL" id="SHL73827.1"/>
    </source>
</evidence>
<sequence length="35" mass="3992">PGKFVFMPIPRTSTGKIQKFVLREQARDLGAGWCR</sequence>
<gene>
    <name evidence="1" type="ORF">SAMN05444414_13334</name>
</gene>
<feature type="non-terminal residue" evidence="1">
    <location>
        <position position="1"/>
    </location>
</feature>
<dbReference type="AlphaFoldDB" id="A0A1M7D355"/>
<dbReference type="Proteomes" id="UP000184191">
    <property type="component" value="Unassembled WGS sequence"/>
</dbReference>
<evidence type="ECO:0008006" key="3">
    <source>
        <dbReference type="Google" id="ProtNLM"/>
    </source>
</evidence>